<dbReference type="GO" id="GO:0051537">
    <property type="term" value="F:2 iron, 2 sulfur cluster binding"/>
    <property type="evidence" value="ECO:0007669"/>
    <property type="project" value="UniProtKB-KW"/>
</dbReference>
<comment type="similarity">
    <text evidence="1">Belongs to the 2Fe2S plant-type ferredoxin family.</text>
</comment>
<evidence type="ECO:0000256" key="8">
    <source>
        <dbReference type="ARBA" id="ARBA00034078"/>
    </source>
</evidence>
<keyword evidence="11" id="KW-1185">Reference proteome</keyword>
<keyword evidence="6" id="KW-0408">Iron</keyword>
<dbReference type="CDD" id="cd00207">
    <property type="entry name" value="fer2"/>
    <property type="match status" value="1"/>
</dbReference>
<keyword evidence="2" id="KW-0813">Transport</keyword>
<reference evidence="10" key="1">
    <citation type="submission" date="2023-01" db="EMBL/GenBank/DDBJ databases">
        <title>Whole genome sequence of Paucibacter sp. S2-9 isolated from pond sediment.</title>
        <authorList>
            <person name="Jung J.Y."/>
        </authorList>
    </citation>
    <scope>NUCLEOTIDE SEQUENCE</scope>
    <source>
        <strain evidence="10">S2-9</strain>
    </source>
</reference>
<organism evidence="10 11">
    <name type="scientific">Paucibacter sediminis</name>
    <dbReference type="NCBI Taxonomy" id="3019553"/>
    <lineage>
        <taxon>Bacteria</taxon>
        <taxon>Pseudomonadati</taxon>
        <taxon>Pseudomonadota</taxon>
        <taxon>Betaproteobacteria</taxon>
        <taxon>Burkholderiales</taxon>
        <taxon>Sphaerotilaceae</taxon>
        <taxon>Roseateles</taxon>
    </lineage>
</organism>
<evidence type="ECO:0000256" key="6">
    <source>
        <dbReference type="ARBA" id="ARBA00023004"/>
    </source>
</evidence>
<dbReference type="KEGG" id="pais:PFX98_15700"/>
<name>A0AA95SMN5_9BURK</name>
<keyword evidence="5" id="KW-0249">Electron transport</keyword>
<feature type="domain" description="2Fe-2S ferredoxin-type" evidence="9">
    <location>
        <begin position="7"/>
        <end position="97"/>
    </location>
</feature>
<comment type="cofactor">
    <cofactor evidence="8">
        <name>[2Fe-2S] cluster</name>
        <dbReference type="ChEBI" id="CHEBI:190135"/>
    </cofactor>
</comment>
<accession>A0AA95SMN5</accession>
<dbReference type="SUPFAM" id="SSF54292">
    <property type="entry name" value="2Fe-2S ferredoxin-like"/>
    <property type="match status" value="1"/>
</dbReference>
<gene>
    <name evidence="10" type="ORF">PFX98_15700</name>
</gene>
<protein>
    <submittedName>
        <fullName evidence="10">2Fe-2S iron-sulfur cluster-binding protein</fullName>
    </submittedName>
</protein>
<dbReference type="RefSeq" id="WP_285231423.1">
    <property type="nucleotide sequence ID" value="NZ_CP116346.1"/>
</dbReference>
<evidence type="ECO:0000259" key="9">
    <source>
        <dbReference type="PROSITE" id="PS51085"/>
    </source>
</evidence>
<keyword evidence="7" id="KW-0411">Iron-sulfur</keyword>
<dbReference type="Proteomes" id="UP001177769">
    <property type="component" value="Chromosome"/>
</dbReference>
<evidence type="ECO:0000313" key="10">
    <source>
        <dbReference type="EMBL" id="WIT10355.1"/>
    </source>
</evidence>
<dbReference type="AlphaFoldDB" id="A0AA95SMN5"/>
<dbReference type="InterPro" id="IPR001041">
    <property type="entry name" value="2Fe-2S_ferredoxin-type"/>
</dbReference>
<evidence type="ECO:0000256" key="4">
    <source>
        <dbReference type="ARBA" id="ARBA00022723"/>
    </source>
</evidence>
<dbReference type="PROSITE" id="PS51085">
    <property type="entry name" value="2FE2S_FER_2"/>
    <property type="match status" value="1"/>
</dbReference>
<dbReference type="PANTHER" id="PTHR43112">
    <property type="entry name" value="FERREDOXIN"/>
    <property type="match status" value="1"/>
</dbReference>
<evidence type="ECO:0000256" key="5">
    <source>
        <dbReference type="ARBA" id="ARBA00022982"/>
    </source>
</evidence>
<dbReference type="Gene3D" id="3.10.20.30">
    <property type="match status" value="1"/>
</dbReference>
<dbReference type="InterPro" id="IPR012675">
    <property type="entry name" value="Beta-grasp_dom_sf"/>
</dbReference>
<dbReference type="PANTHER" id="PTHR43112:SF3">
    <property type="entry name" value="FERREDOXIN-2, CHLOROPLASTIC"/>
    <property type="match status" value="1"/>
</dbReference>
<keyword evidence="3" id="KW-0001">2Fe-2S</keyword>
<evidence type="ECO:0000256" key="7">
    <source>
        <dbReference type="ARBA" id="ARBA00023014"/>
    </source>
</evidence>
<evidence type="ECO:0000256" key="2">
    <source>
        <dbReference type="ARBA" id="ARBA00022448"/>
    </source>
</evidence>
<sequence>MPENRAFRIRLQAEPAIEFEGQAQHSVLEAALRAGFRLASSCRNGTCRACMCRLLSGEIAYRIEWPGLSREEKLEGWILPCVALPRSDLELAPARKT</sequence>
<evidence type="ECO:0000313" key="11">
    <source>
        <dbReference type="Proteomes" id="UP001177769"/>
    </source>
</evidence>
<evidence type="ECO:0000256" key="3">
    <source>
        <dbReference type="ARBA" id="ARBA00022714"/>
    </source>
</evidence>
<proteinExistence type="inferred from homology"/>
<keyword evidence="4" id="KW-0479">Metal-binding</keyword>
<dbReference type="GO" id="GO:0046872">
    <property type="term" value="F:metal ion binding"/>
    <property type="evidence" value="ECO:0007669"/>
    <property type="project" value="UniProtKB-KW"/>
</dbReference>
<dbReference type="InterPro" id="IPR036010">
    <property type="entry name" value="2Fe-2S_ferredoxin-like_sf"/>
</dbReference>
<evidence type="ECO:0000256" key="1">
    <source>
        <dbReference type="ARBA" id="ARBA00007874"/>
    </source>
</evidence>
<dbReference type="EMBL" id="CP116346">
    <property type="protein sequence ID" value="WIT10355.1"/>
    <property type="molecule type" value="Genomic_DNA"/>
</dbReference>
<dbReference type="Pfam" id="PF00111">
    <property type="entry name" value="Fer2"/>
    <property type="match status" value="1"/>
</dbReference>